<sequence>MRLRRFRHVTAIFSTTIAISTIHTALANPVDPLGYSDALDFFPIHRREITCPANYFSCEDQGAQFQGACCENGQTCSLDAHQSAACCPTTATCTGVAPGSGPTATTASYVSNAYFSFPIIATSFSNAAACTTALRACSENYNACVEGLEGSNGGYGVTIQVPGAEGTTVAQAQTTLPSATATSVCSTLSLQACHGLSNGLCHAGTQGGFTVGSENGAPRPTAACMAGVIAGVGLGIVGGRL</sequence>
<dbReference type="InParanoid" id="A0A7C8MID9"/>
<evidence type="ECO:0000256" key="1">
    <source>
        <dbReference type="SAM" id="SignalP"/>
    </source>
</evidence>
<dbReference type="Proteomes" id="UP000481858">
    <property type="component" value="Unassembled WGS sequence"/>
</dbReference>
<keyword evidence="1" id="KW-0732">Signal</keyword>
<organism evidence="2 3">
    <name type="scientific">Xylaria multiplex</name>
    <dbReference type="NCBI Taxonomy" id="323545"/>
    <lineage>
        <taxon>Eukaryota</taxon>
        <taxon>Fungi</taxon>
        <taxon>Dikarya</taxon>
        <taxon>Ascomycota</taxon>
        <taxon>Pezizomycotina</taxon>
        <taxon>Sordariomycetes</taxon>
        <taxon>Xylariomycetidae</taxon>
        <taxon>Xylariales</taxon>
        <taxon>Xylariaceae</taxon>
        <taxon>Xylaria</taxon>
    </lineage>
</organism>
<evidence type="ECO:0000313" key="2">
    <source>
        <dbReference type="EMBL" id="KAF2963250.1"/>
    </source>
</evidence>
<reference evidence="2 3" key="1">
    <citation type="submission" date="2019-12" db="EMBL/GenBank/DDBJ databases">
        <title>Draft genome sequence of the ascomycete Xylaria multiplex DSM 110363.</title>
        <authorList>
            <person name="Buettner E."/>
            <person name="Kellner H."/>
        </authorList>
    </citation>
    <scope>NUCLEOTIDE SEQUENCE [LARGE SCALE GENOMIC DNA]</scope>
    <source>
        <strain evidence="2 3">DSM 110363</strain>
    </source>
</reference>
<protein>
    <recommendedName>
        <fullName evidence="4">Gpi-anchored protein</fullName>
    </recommendedName>
</protein>
<keyword evidence="3" id="KW-1185">Reference proteome</keyword>
<dbReference type="PANTHER" id="PTHR39599:SF1">
    <property type="entry name" value="GPI-ANCHORED PROTEIN (EUROFUNG)"/>
    <property type="match status" value="1"/>
</dbReference>
<dbReference type="AlphaFoldDB" id="A0A7C8MID9"/>
<feature type="chain" id="PRO_5028898945" description="Gpi-anchored protein" evidence="1">
    <location>
        <begin position="28"/>
        <end position="241"/>
    </location>
</feature>
<evidence type="ECO:0000313" key="3">
    <source>
        <dbReference type="Proteomes" id="UP000481858"/>
    </source>
</evidence>
<feature type="signal peptide" evidence="1">
    <location>
        <begin position="1"/>
        <end position="27"/>
    </location>
</feature>
<gene>
    <name evidence="2" type="ORF">GQX73_g10327</name>
</gene>
<evidence type="ECO:0008006" key="4">
    <source>
        <dbReference type="Google" id="ProtNLM"/>
    </source>
</evidence>
<accession>A0A7C8MID9</accession>
<proteinExistence type="predicted"/>
<dbReference type="EMBL" id="WUBL01000220">
    <property type="protein sequence ID" value="KAF2963250.1"/>
    <property type="molecule type" value="Genomic_DNA"/>
</dbReference>
<name>A0A7C8MID9_9PEZI</name>
<dbReference type="PANTHER" id="PTHR39599">
    <property type="entry name" value="GPI-ANCHORED PROTEIN (EUROFUNG)-RELATED-RELATED"/>
    <property type="match status" value="1"/>
</dbReference>
<dbReference type="OrthoDB" id="5410926at2759"/>
<comment type="caution">
    <text evidence="2">The sequence shown here is derived from an EMBL/GenBank/DDBJ whole genome shotgun (WGS) entry which is preliminary data.</text>
</comment>